<dbReference type="OMA" id="GINEMAY"/>
<dbReference type="RefSeq" id="XP_002293190.1">
    <property type="nucleotide sequence ID" value="XM_002293154.1"/>
</dbReference>
<feature type="compositionally biased region" description="Polar residues" evidence="1">
    <location>
        <begin position="725"/>
        <end position="754"/>
    </location>
</feature>
<evidence type="ECO:0000313" key="4">
    <source>
        <dbReference type="Proteomes" id="UP000001449"/>
    </source>
</evidence>
<feature type="compositionally biased region" description="Basic and acidic residues" evidence="1">
    <location>
        <begin position="1008"/>
        <end position="1032"/>
    </location>
</feature>
<feature type="region of interest" description="Disordered" evidence="1">
    <location>
        <begin position="1077"/>
        <end position="1108"/>
    </location>
</feature>
<organism evidence="3 4">
    <name type="scientific">Thalassiosira pseudonana</name>
    <name type="common">Marine diatom</name>
    <name type="synonym">Cyclotella nana</name>
    <dbReference type="NCBI Taxonomy" id="35128"/>
    <lineage>
        <taxon>Eukaryota</taxon>
        <taxon>Sar</taxon>
        <taxon>Stramenopiles</taxon>
        <taxon>Ochrophyta</taxon>
        <taxon>Bacillariophyta</taxon>
        <taxon>Coscinodiscophyceae</taxon>
        <taxon>Thalassiosirophycidae</taxon>
        <taxon>Thalassiosirales</taxon>
        <taxon>Thalassiosiraceae</taxon>
        <taxon>Thalassiosira</taxon>
    </lineage>
</organism>
<keyword evidence="4" id="KW-1185">Reference proteome</keyword>
<dbReference type="HOGENOM" id="CLU_271326_0_0_1"/>
<feature type="compositionally biased region" description="Polar residues" evidence="1">
    <location>
        <begin position="696"/>
        <end position="706"/>
    </location>
</feature>
<feature type="region of interest" description="Disordered" evidence="1">
    <location>
        <begin position="586"/>
        <end position="1032"/>
    </location>
</feature>
<keyword evidence="2" id="KW-0732">Signal</keyword>
<dbReference type="Proteomes" id="UP000001449">
    <property type="component" value="Chromosome 12"/>
</dbReference>
<feature type="compositionally biased region" description="Low complexity" evidence="1">
    <location>
        <begin position="770"/>
        <end position="787"/>
    </location>
</feature>
<feature type="compositionally biased region" description="Polar residues" evidence="1">
    <location>
        <begin position="629"/>
        <end position="653"/>
    </location>
</feature>
<name>B8CAB1_THAPS</name>
<dbReference type="EMBL" id="CM000647">
    <property type="protein sequence ID" value="EED89651.1"/>
    <property type="molecule type" value="Genomic_DNA"/>
</dbReference>
<gene>
    <name evidence="3" type="ORF">THAPSDRAFT_24483</name>
</gene>
<protein>
    <recommendedName>
        <fullName evidence="5">SAP domain-containing protein</fullName>
    </recommendedName>
</protein>
<evidence type="ECO:0000313" key="3">
    <source>
        <dbReference type="EMBL" id="EED89651.1"/>
    </source>
</evidence>
<sequence>MKFTSRISIAISTIAMLLIKLNLLLVGTSDAAHASNAFSYSGGRQKTPVNANHSSRLFNPLLRPNPMQTSTLLGSLRDILGDGSGNKNKSASNSHINTVEERQKLTKKLQNTSTQEIKRELEQKYKINTGALRGKDQLITALVMARLTGSLSVPPSDIGGVDPNFRDQFVQFEEIEERARGMGNSRPGGSGIFTPSSKDIGSMGIGEIKRELQMYGVNTDSFIEKRELLDVLVRERQLRNMMPPTRPKTQESVSGSPRTMPEMVTPMSEFDAVMHSDEEGNEAMRSPSRMAELTQNQSVGDQSSIPFSNIPTPRMNQQQQQQPFFVNDTTGGYEEQNMETTEKQGRYNPNMGPSEQQVLQQDQTNDRDKLRQLQIAFEFERVQSSLPSPDAIQAELSARFNIDAKYFLGINEMAYALAVARVDDAIDKQRRRHNGEDVDGCVVGEDSAAPISKNKNVNIDNKDMNTCEEEDGYYPATREQLIAMEFERLQPLDEYELSWELEAQYGIPAKHFLGKKEMAYALAVERVDQAEKEAKESKPAVDNSSDEIPYFDHDTTAMQNEMEARWSDQGSSVMTDEDMMRMMEEEMMKEESQSIDPRKSVGGTTSVRSTPQPQRRSQPKKPPSLKDILQSNSPKGTSRPSSQSANQTFQAQQLERDQTLKQQGENNALREKRLHQQQEYERAQSAREREIRSRQRQTSYQPQTGTVIDGRSDGNPLRTPKDRPTSVNQQRGPPSKNQAQSPSLSDVLKGSSTKKAAPRGRATIAPPRPKQQQQPRSQRSASKASSAFDGNYGVGAWKSSTFARGSSATANPNGFGMPPPPGSSRQQVYTESQRPFETAPFGGPRSYNNQGVPPRPPHDYGYTETQSSSTSFEPGTFTAPQKHKVDFSMPPPNKKRRVNTNPRSFNVRDTPDPSARPFVGSQTYNQNVPPSPPLRVEPPPKDENNPIPERPFEPAPFSRPQPHTVSYDMPPRAPPGGTWNKTPPNPNQRRRQGPNNSSKSDGPSPFDSLRDLFKNMRAPEKKSETTDSAAKAKDNVKYKGEAIEVISDDDDDEEWSPLSASKTAAQNIQVIDAEVENGQQWTAEEEKETYETYSEAWRGGPKSKPAEVPEFATSFQSGDNRNVNGDSGEQESVPFAIQRAQELLANPQIRAIVARAQSNPKVREAVADCMGDARKFGQFLEDPEVGPILRELKECI</sequence>
<evidence type="ECO:0008006" key="5">
    <source>
        <dbReference type="Google" id="ProtNLM"/>
    </source>
</evidence>
<feature type="compositionally biased region" description="Polar residues" evidence="1">
    <location>
        <begin position="823"/>
        <end position="835"/>
    </location>
</feature>
<feature type="signal peptide" evidence="2">
    <location>
        <begin position="1"/>
        <end position="31"/>
    </location>
</feature>
<dbReference type="PaxDb" id="35128-Thaps24483"/>
<feature type="region of interest" description="Disordered" evidence="1">
    <location>
        <begin position="83"/>
        <end position="113"/>
    </location>
</feature>
<dbReference type="GeneID" id="7445821"/>
<feature type="compositionally biased region" description="Polar residues" evidence="1">
    <location>
        <begin position="863"/>
        <end position="873"/>
    </location>
</feature>
<dbReference type="InParanoid" id="B8CAB1"/>
<feature type="compositionally biased region" description="Low complexity" evidence="1">
    <location>
        <begin position="85"/>
        <end position="94"/>
    </location>
</feature>
<accession>B8CAB1</accession>
<feature type="region of interest" description="Disordered" evidence="1">
    <location>
        <begin position="531"/>
        <end position="551"/>
    </location>
</feature>
<feature type="compositionally biased region" description="Polar residues" evidence="1">
    <location>
        <begin position="798"/>
        <end position="810"/>
    </location>
</feature>
<feature type="compositionally biased region" description="Basic and acidic residues" evidence="1">
    <location>
        <begin position="586"/>
        <end position="599"/>
    </location>
</feature>
<feature type="chain" id="PRO_5002866429" description="SAP domain-containing protein" evidence="2">
    <location>
        <begin position="32"/>
        <end position="1196"/>
    </location>
</feature>
<feature type="compositionally biased region" description="Basic and acidic residues" evidence="1">
    <location>
        <begin position="668"/>
        <end position="693"/>
    </location>
</feature>
<proteinExistence type="predicted"/>
<reference evidence="3 4" key="2">
    <citation type="journal article" date="2008" name="Nature">
        <title>The Phaeodactylum genome reveals the evolutionary history of diatom genomes.</title>
        <authorList>
            <person name="Bowler C."/>
            <person name="Allen A.E."/>
            <person name="Badger J.H."/>
            <person name="Grimwood J."/>
            <person name="Jabbari K."/>
            <person name="Kuo A."/>
            <person name="Maheswari U."/>
            <person name="Martens C."/>
            <person name="Maumus F."/>
            <person name="Otillar R.P."/>
            <person name="Rayko E."/>
            <person name="Salamov A."/>
            <person name="Vandepoele K."/>
            <person name="Beszteri B."/>
            <person name="Gruber A."/>
            <person name="Heijde M."/>
            <person name="Katinka M."/>
            <person name="Mock T."/>
            <person name="Valentin K."/>
            <person name="Verret F."/>
            <person name="Berges J.A."/>
            <person name="Brownlee C."/>
            <person name="Cadoret J.P."/>
            <person name="Chiovitti A."/>
            <person name="Choi C.J."/>
            <person name="Coesel S."/>
            <person name="De Martino A."/>
            <person name="Detter J.C."/>
            <person name="Durkin C."/>
            <person name="Falciatore A."/>
            <person name="Fournet J."/>
            <person name="Haruta M."/>
            <person name="Huysman M.J."/>
            <person name="Jenkins B.D."/>
            <person name="Jiroutova K."/>
            <person name="Jorgensen R.E."/>
            <person name="Joubert Y."/>
            <person name="Kaplan A."/>
            <person name="Kroger N."/>
            <person name="Kroth P.G."/>
            <person name="La Roche J."/>
            <person name="Lindquist E."/>
            <person name="Lommer M."/>
            <person name="Martin-Jezequel V."/>
            <person name="Lopez P.J."/>
            <person name="Lucas S."/>
            <person name="Mangogna M."/>
            <person name="McGinnis K."/>
            <person name="Medlin L.K."/>
            <person name="Montsant A."/>
            <person name="Oudot-Le Secq M.P."/>
            <person name="Napoli C."/>
            <person name="Obornik M."/>
            <person name="Parker M.S."/>
            <person name="Petit J.L."/>
            <person name="Porcel B.M."/>
            <person name="Poulsen N."/>
            <person name="Robison M."/>
            <person name="Rychlewski L."/>
            <person name="Rynearson T.A."/>
            <person name="Schmutz J."/>
            <person name="Shapiro H."/>
            <person name="Siaut M."/>
            <person name="Stanley M."/>
            <person name="Sussman M.R."/>
            <person name="Taylor A.R."/>
            <person name="Vardi A."/>
            <person name="von Dassow P."/>
            <person name="Vyverman W."/>
            <person name="Willis A."/>
            <person name="Wyrwicz L.S."/>
            <person name="Rokhsar D.S."/>
            <person name="Weissenbach J."/>
            <person name="Armbrust E.V."/>
            <person name="Green B.R."/>
            <person name="Van de Peer Y."/>
            <person name="Grigoriev I.V."/>
        </authorList>
    </citation>
    <scope>NUCLEOTIDE SEQUENCE [LARGE SCALE GENOMIC DNA]</scope>
    <source>
        <strain evidence="3 4">CCMP1335</strain>
    </source>
</reference>
<dbReference type="KEGG" id="tps:THAPSDRAFT_24483"/>
<dbReference type="Gene3D" id="1.10.260.100">
    <property type="match status" value="1"/>
</dbReference>
<dbReference type="AlphaFoldDB" id="B8CAB1"/>
<reference evidence="3 4" key="1">
    <citation type="journal article" date="2004" name="Science">
        <title>The genome of the diatom Thalassiosira pseudonana: ecology, evolution, and metabolism.</title>
        <authorList>
            <person name="Armbrust E.V."/>
            <person name="Berges J.A."/>
            <person name="Bowler C."/>
            <person name="Green B.R."/>
            <person name="Martinez D."/>
            <person name="Putnam N.H."/>
            <person name="Zhou S."/>
            <person name="Allen A.E."/>
            <person name="Apt K.E."/>
            <person name="Bechner M."/>
            <person name="Brzezinski M.A."/>
            <person name="Chaal B.K."/>
            <person name="Chiovitti A."/>
            <person name="Davis A.K."/>
            <person name="Demarest M.S."/>
            <person name="Detter J.C."/>
            <person name="Glavina T."/>
            <person name="Goodstein D."/>
            <person name="Hadi M.Z."/>
            <person name="Hellsten U."/>
            <person name="Hildebrand M."/>
            <person name="Jenkins B.D."/>
            <person name="Jurka J."/>
            <person name="Kapitonov V.V."/>
            <person name="Kroger N."/>
            <person name="Lau W.W."/>
            <person name="Lane T.W."/>
            <person name="Larimer F.W."/>
            <person name="Lippmeier J.C."/>
            <person name="Lucas S."/>
            <person name="Medina M."/>
            <person name="Montsant A."/>
            <person name="Obornik M."/>
            <person name="Parker M.S."/>
            <person name="Palenik B."/>
            <person name="Pazour G.J."/>
            <person name="Richardson P.M."/>
            <person name="Rynearson T.A."/>
            <person name="Saito M.A."/>
            <person name="Schwartz D.C."/>
            <person name="Thamatrakoln K."/>
            <person name="Valentin K."/>
            <person name="Vardi A."/>
            <person name="Wilkerson F.P."/>
            <person name="Rokhsar D.S."/>
        </authorList>
    </citation>
    <scope>NUCLEOTIDE SEQUENCE [LARGE SCALE GENOMIC DNA]</scope>
    <source>
        <strain evidence="3 4">CCMP1335</strain>
    </source>
</reference>
<evidence type="ECO:0000256" key="2">
    <source>
        <dbReference type="SAM" id="SignalP"/>
    </source>
</evidence>
<evidence type="ECO:0000256" key="1">
    <source>
        <dbReference type="SAM" id="MobiDB-lite"/>
    </source>
</evidence>